<name>A0A4Q7Z0C3_9BACT</name>
<reference evidence="2 3" key="1">
    <citation type="submission" date="2019-02" db="EMBL/GenBank/DDBJ databases">
        <title>Genomic Encyclopedia of Archaeal and Bacterial Type Strains, Phase II (KMG-II): from individual species to whole genera.</title>
        <authorList>
            <person name="Goeker M."/>
        </authorList>
    </citation>
    <scope>NUCLEOTIDE SEQUENCE [LARGE SCALE GENOMIC DNA]</scope>
    <source>
        <strain evidence="2 3">DSM 18101</strain>
    </source>
</reference>
<dbReference type="RefSeq" id="WP_130421139.1">
    <property type="nucleotide sequence ID" value="NZ_SHKW01000001.1"/>
</dbReference>
<organism evidence="2 3">
    <name type="scientific">Edaphobacter modestus</name>
    <dbReference type="NCBI Taxonomy" id="388466"/>
    <lineage>
        <taxon>Bacteria</taxon>
        <taxon>Pseudomonadati</taxon>
        <taxon>Acidobacteriota</taxon>
        <taxon>Terriglobia</taxon>
        <taxon>Terriglobales</taxon>
        <taxon>Acidobacteriaceae</taxon>
        <taxon>Edaphobacter</taxon>
    </lineage>
</organism>
<dbReference type="Proteomes" id="UP000292958">
    <property type="component" value="Unassembled WGS sequence"/>
</dbReference>
<protein>
    <submittedName>
        <fullName evidence="2">Uncharacterized protein</fullName>
    </submittedName>
</protein>
<feature type="signal peptide" evidence="1">
    <location>
        <begin position="1"/>
        <end position="23"/>
    </location>
</feature>
<evidence type="ECO:0000313" key="3">
    <source>
        <dbReference type="Proteomes" id="UP000292958"/>
    </source>
</evidence>
<keyword evidence="1" id="KW-0732">Signal</keyword>
<keyword evidence="3" id="KW-1185">Reference proteome</keyword>
<evidence type="ECO:0000313" key="2">
    <source>
        <dbReference type="EMBL" id="RZU42943.1"/>
    </source>
</evidence>
<dbReference type="OrthoDB" id="9827525at2"/>
<gene>
    <name evidence="2" type="ORF">BDD14_4544</name>
</gene>
<dbReference type="EMBL" id="SHKW01000001">
    <property type="protein sequence ID" value="RZU42943.1"/>
    <property type="molecule type" value="Genomic_DNA"/>
</dbReference>
<comment type="caution">
    <text evidence="2">The sequence shown here is derived from an EMBL/GenBank/DDBJ whole genome shotgun (WGS) entry which is preliminary data.</text>
</comment>
<proteinExistence type="predicted"/>
<evidence type="ECO:0000256" key="1">
    <source>
        <dbReference type="SAM" id="SignalP"/>
    </source>
</evidence>
<feature type="chain" id="PRO_5020639157" evidence="1">
    <location>
        <begin position="24"/>
        <end position="215"/>
    </location>
</feature>
<dbReference type="AlphaFoldDB" id="A0A4Q7Z0C3"/>
<sequence length="215" mass="23330">MKRYATALLLLSLGPLNSQQPLADDAQIASNISQTAADFQASTRRFSNPKWSYPAGDLNSVLAVTRQQLLDDLPKEAAPLRAYVLQNFPASLKGVPANKKVDMKICGPYLTNANNLLNSLKNVSAYRLDLILDSNPTGALFEITPVAGDKLSRASRGTITNLWRGVYNYTVTRDGQKTITGTIDLVREKGNALHCTFVHQGSSGSSLPCNLLAEH</sequence>
<accession>A0A4Q7Z0C3</accession>